<dbReference type="Proteomes" id="UP001497516">
    <property type="component" value="Chromosome 7"/>
</dbReference>
<gene>
    <name evidence="1" type="ORF">LTRI10_LOCUS41833</name>
</gene>
<proteinExistence type="predicted"/>
<reference evidence="1 2" key="1">
    <citation type="submission" date="2024-04" db="EMBL/GenBank/DDBJ databases">
        <authorList>
            <person name="Fracassetti M."/>
        </authorList>
    </citation>
    <scope>NUCLEOTIDE SEQUENCE [LARGE SCALE GENOMIC DNA]</scope>
</reference>
<name>A0AAV2FTS0_9ROSI</name>
<protein>
    <submittedName>
        <fullName evidence="1">Uncharacterized protein</fullName>
    </submittedName>
</protein>
<dbReference type="EMBL" id="OZ034820">
    <property type="protein sequence ID" value="CAL1401793.1"/>
    <property type="molecule type" value="Genomic_DNA"/>
</dbReference>
<dbReference type="AlphaFoldDB" id="A0AAV2FTS0"/>
<evidence type="ECO:0000313" key="1">
    <source>
        <dbReference type="EMBL" id="CAL1401793.1"/>
    </source>
</evidence>
<evidence type="ECO:0000313" key="2">
    <source>
        <dbReference type="Proteomes" id="UP001497516"/>
    </source>
</evidence>
<keyword evidence="2" id="KW-1185">Reference proteome</keyword>
<accession>A0AAV2FTS0</accession>
<organism evidence="1 2">
    <name type="scientific">Linum trigynum</name>
    <dbReference type="NCBI Taxonomy" id="586398"/>
    <lineage>
        <taxon>Eukaryota</taxon>
        <taxon>Viridiplantae</taxon>
        <taxon>Streptophyta</taxon>
        <taxon>Embryophyta</taxon>
        <taxon>Tracheophyta</taxon>
        <taxon>Spermatophyta</taxon>
        <taxon>Magnoliopsida</taxon>
        <taxon>eudicotyledons</taxon>
        <taxon>Gunneridae</taxon>
        <taxon>Pentapetalae</taxon>
        <taxon>rosids</taxon>
        <taxon>fabids</taxon>
        <taxon>Malpighiales</taxon>
        <taxon>Linaceae</taxon>
        <taxon>Linum</taxon>
    </lineage>
</organism>
<sequence>MLSKPTQEQSLLWWISGDVEDSSFGFKHLLQSNNSNNNPLDFDGNGGGGGLGIVEQGNGFDSIGVIGAGVSSIGHNLGAFPDSGFLGANGNGRNAGGFVSPSSSSSSGLVHFKPNNNSVGNNLPSAMLYHHQQHPQQQQEEKPHILHPMMNQQLIKRQTFSCLCHFRIIISFLNPRGRILVVGWNPFLK</sequence>